<dbReference type="Pfam" id="PF00082">
    <property type="entry name" value="Peptidase_S8"/>
    <property type="match status" value="1"/>
</dbReference>
<comment type="caution">
    <text evidence="4">Lacks conserved residue(s) required for the propagation of feature annotation.</text>
</comment>
<dbReference type="InterPro" id="IPR036852">
    <property type="entry name" value="Peptidase_S8/S53_dom_sf"/>
</dbReference>
<dbReference type="EMBL" id="FNXT01001347">
    <property type="protein sequence ID" value="SZX78961.1"/>
    <property type="molecule type" value="Genomic_DNA"/>
</dbReference>
<keyword evidence="1" id="KW-0645">Protease</keyword>
<dbReference type="InterPro" id="IPR023828">
    <property type="entry name" value="Peptidase_S8_Ser-AS"/>
</dbReference>
<name>A0A383WNH8_TETOB</name>
<reference evidence="6 7" key="1">
    <citation type="submission" date="2016-10" db="EMBL/GenBank/DDBJ databases">
        <authorList>
            <person name="Cai Z."/>
        </authorList>
    </citation>
    <scope>NUCLEOTIDE SEQUENCE [LARGE SCALE GENOMIC DNA]</scope>
</reference>
<evidence type="ECO:0000256" key="3">
    <source>
        <dbReference type="ARBA" id="ARBA00022825"/>
    </source>
</evidence>
<comment type="similarity">
    <text evidence="4">Belongs to the peptidase S8 family.</text>
</comment>
<sequence length="135" mass="14420">MSVGAAYYRQTQGYGVTPAVLETYSSPGLQAIYYTHLGSLLPEPMLLQKPNIVAPDGTQTSYSQNSAGEFHLYGTSAAAPHAAAVAALMLQQNHTLTPDAIYTRMRSTALDMGAPRYDRFTGFGFINGKALLVSG</sequence>
<evidence type="ECO:0000313" key="7">
    <source>
        <dbReference type="Proteomes" id="UP000256970"/>
    </source>
</evidence>
<organism evidence="6 7">
    <name type="scientific">Tetradesmus obliquus</name>
    <name type="common">Green alga</name>
    <name type="synonym">Acutodesmus obliquus</name>
    <dbReference type="NCBI Taxonomy" id="3088"/>
    <lineage>
        <taxon>Eukaryota</taxon>
        <taxon>Viridiplantae</taxon>
        <taxon>Chlorophyta</taxon>
        <taxon>core chlorophytes</taxon>
        <taxon>Chlorophyceae</taxon>
        <taxon>CS clade</taxon>
        <taxon>Sphaeropleales</taxon>
        <taxon>Scenedesmaceae</taxon>
        <taxon>Tetradesmus</taxon>
    </lineage>
</organism>
<evidence type="ECO:0000256" key="2">
    <source>
        <dbReference type="ARBA" id="ARBA00022801"/>
    </source>
</evidence>
<dbReference type="Proteomes" id="UP000256970">
    <property type="component" value="Unassembled WGS sequence"/>
</dbReference>
<evidence type="ECO:0000256" key="4">
    <source>
        <dbReference type="PROSITE-ProRule" id="PRU01240"/>
    </source>
</evidence>
<dbReference type="SUPFAM" id="SSF52743">
    <property type="entry name" value="Subtilisin-like"/>
    <property type="match status" value="1"/>
</dbReference>
<dbReference type="GO" id="GO:0006508">
    <property type="term" value="P:proteolysis"/>
    <property type="evidence" value="ECO:0007669"/>
    <property type="project" value="UniProtKB-KW"/>
</dbReference>
<dbReference type="GO" id="GO:0004252">
    <property type="term" value="F:serine-type endopeptidase activity"/>
    <property type="evidence" value="ECO:0007669"/>
    <property type="project" value="InterPro"/>
</dbReference>
<dbReference type="InterPro" id="IPR000209">
    <property type="entry name" value="Peptidase_S8/S53_dom"/>
</dbReference>
<feature type="domain" description="Peptidase S8/S53" evidence="5">
    <location>
        <begin position="48"/>
        <end position="124"/>
    </location>
</feature>
<keyword evidence="2" id="KW-0378">Hydrolase</keyword>
<evidence type="ECO:0000259" key="5">
    <source>
        <dbReference type="Pfam" id="PF00082"/>
    </source>
</evidence>
<evidence type="ECO:0000256" key="1">
    <source>
        <dbReference type="ARBA" id="ARBA00022670"/>
    </source>
</evidence>
<protein>
    <recommendedName>
        <fullName evidence="5">Peptidase S8/S53 domain-containing protein</fullName>
    </recommendedName>
</protein>
<dbReference type="PROSITE" id="PS51892">
    <property type="entry name" value="SUBTILASE"/>
    <property type="match status" value="1"/>
</dbReference>
<accession>A0A383WNH8</accession>
<dbReference type="PROSITE" id="PS00138">
    <property type="entry name" value="SUBTILASE_SER"/>
    <property type="match status" value="1"/>
</dbReference>
<keyword evidence="7" id="KW-1185">Reference proteome</keyword>
<dbReference type="AlphaFoldDB" id="A0A383WNH8"/>
<evidence type="ECO:0000313" key="6">
    <source>
        <dbReference type="EMBL" id="SZX78961.1"/>
    </source>
</evidence>
<dbReference type="Gene3D" id="3.40.50.200">
    <property type="entry name" value="Peptidase S8/S53 domain"/>
    <property type="match status" value="1"/>
</dbReference>
<keyword evidence="3" id="KW-0720">Serine protease</keyword>
<gene>
    <name evidence="6" type="ORF">BQ4739_LOCUS19259</name>
</gene>
<proteinExistence type="inferred from homology"/>